<dbReference type="Proteomes" id="UP001369082">
    <property type="component" value="Unassembled WGS sequence"/>
</dbReference>
<sequence length="71" mass="7471">DYPPHTIKKVAPAGAGGVWYLTFRTVAKSLKDTGLVDANMPVVYRPGGGGAVNLSYMLTQVGKGDLISVYS</sequence>
<dbReference type="EMBL" id="JBAKAZ010000387">
    <property type="protein sequence ID" value="MEL0631052.1"/>
    <property type="molecule type" value="Genomic_DNA"/>
</dbReference>
<gene>
    <name evidence="2" type="ORF">V6256_15910</name>
</gene>
<feature type="non-terminal residue" evidence="2">
    <location>
        <position position="1"/>
    </location>
</feature>
<dbReference type="InterPro" id="IPR005064">
    <property type="entry name" value="BUG"/>
</dbReference>
<evidence type="ECO:0008006" key="4">
    <source>
        <dbReference type="Google" id="ProtNLM"/>
    </source>
</evidence>
<dbReference type="PANTHER" id="PTHR42928:SF3">
    <property type="entry name" value="UPF0065 PROTEIN YFLP"/>
    <property type="match status" value="1"/>
</dbReference>
<keyword evidence="3" id="KW-1185">Reference proteome</keyword>
<dbReference type="InterPro" id="IPR042100">
    <property type="entry name" value="Bug_dom1"/>
</dbReference>
<comment type="similarity">
    <text evidence="1">Belongs to the UPF0065 (bug) family.</text>
</comment>
<comment type="caution">
    <text evidence="2">The sequence shown here is derived from an EMBL/GenBank/DDBJ whole genome shotgun (WGS) entry which is preliminary data.</text>
</comment>
<accession>A0ABU9GUQ6</accession>
<feature type="non-terminal residue" evidence="2">
    <location>
        <position position="71"/>
    </location>
</feature>
<evidence type="ECO:0000313" key="3">
    <source>
        <dbReference type="Proteomes" id="UP001369082"/>
    </source>
</evidence>
<proteinExistence type="inferred from homology"/>
<protein>
    <recommendedName>
        <fullName evidence="4">Tripartite tricarboxylate transporter substrate binding protein</fullName>
    </recommendedName>
</protein>
<evidence type="ECO:0000256" key="1">
    <source>
        <dbReference type="ARBA" id="ARBA00006987"/>
    </source>
</evidence>
<organism evidence="2 3">
    <name type="scientific">Psychromonas aquatilis</name>
    <dbReference type="NCBI Taxonomy" id="2005072"/>
    <lineage>
        <taxon>Bacteria</taxon>
        <taxon>Pseudomonadati</taxon>
        <taxon>Pseudomonadota</taxon>
        <taxon>Gammaproteobacteria</taxon>
        <taxon>Alteromonadales</taxon>
        <taxon>Psychromonadaceae</taxon>
        <taxon>Psychromonas</taxon>
    </lineage>
</organism>
<dbReference type="Gene3D" id="3.40.190.150">
    <property type="entry name" value="Bordetella uptake gene, domain 1"/>
    <property type="match status" value="1"/>
</dbReference>
<dbReference type="RefSeq" id="WP_341599178.1">
    <property type="nucleotide sequence ID" value="NZ_JBAKAZ010000387.1"/>
</dbReference>
<evidence type="ECO:0000313" key="2">
    <source>
        <dbReference type="EMBL" id="MEL0631052.1"/>
    </source>
</evidence>
<name>A0ABU9GUQ6_9GAMM</name>
<dbReference type="PANTHER" id="PTHR42928">
    <property type="entry name" value="TRICARBOXYLATE-BINDING PROTEIN"/>
    <property type="match status" value="1"/>
</dbReference>
<reference evidence="2 3" key="1">
    <citation type="submission" date="2024-02" db="EMBL/GenBank/DDBJ databases">
        <title>Bacteria isolated from the canopy kelp, Nereocystis luetkeana.</title>
        <authorList>
            <person name="Pfister C.A."/>
            <person name="Younker I.T."/>
            <person name="Light S.H."/>
        </authorList>
    </citation>
    <scope>NUCLEOTIDE SEQUENCE [LARGE SCALE GENOMIC DNA]</scope>
    <source>
        <strain evidence="2 3">TI.1.05</strain>
    </source>
</reference>